<feature type="transmembrane region" description="Helical" evidence="1">
    <location>
        <begin position="12"/>
        <end position="29"/>
    </location>
</feature>
<evidence type="ECO:0000256" key="1">
    <source>
        <dbReference type="SAM" id="Phobius"/>
    </source>
</evidence>
<proteinExistence type="predicted"/>
<protein>
    <submittedName>
        <fullName evidence="2">Uncharacterized protein</fullName>
    </submittedName>
</protein>
<evidence type="ECO:0000313" key="2">
    <source>
        <dbReference type="EMBL" id="OQS55704.1"/>
    </source>
</evidence>
<keyword evidence="1" id="KW-0812">Transmembrane</keyword>
<keyword evidence="1" id="KW-1133">Transmembrane helix</keyword>
<feature type="transmembrane region" description="Helical" evidence="1">
    <location>
        <begin position="35"/>
        <end position="52"/>
    </location>
</feature>
<evidence type="ECO:0000313" key="3">
    <source>
        <dbReference type="Proteomes" id="UP000192758"/>
    </source>
</evidence>
<gene>
    <name evidence="2" type="ORF">EHP00_464</name>
</gene>
<keyword evidence="3" id="KW-1185">Reference proteome</keyword>
<keyword evidence="1" id="KW-0472">Membrane</keyword>
<organism evidence="2 3">
    <name type="scientific">Ecytonucleospora hepatopenaei</name>
    <dbReference type="NCBI Taxonomy" id="646526"/>
    <lineage>
        <taxon>Eukaryota</taxon>
        <taxon>Fungi</taxon>
        <taxon>Fungi incertae sedis</taxon>
        <taxon>Microsporidia</taxon>
        <taxon>Enterocytozoonidae</taxon>
        <taxon>Ecytonucleospora</taxon>
    </lineage>
</organism>
<dbReference type="EMBL" id="MNPJ01000003">
    <property type="protein sequence ID" value="OQS55704.1"/>
    <property type="molecule type" value="Genomic_DNA"/>
</dbReference>
<dbReference type="Proteomes" id="UP000192758">
    <property type="component" value="Unassembled WGS sequence"/>
</dbReference>
<accession>A0A1W0E8X0</accession>
<reference evidence="2 3" key="1">
    <citation type="journal article" date="2017" name="Environ. Microbiol.">
        <title>Decay of the glycolytic pathway and adaptation to intranuclear parasitism within Enterocytozoonidae microsporidia.</title>
        <authorList>
            <person name="Wiredu Boakye D."/>
            <person name="Jaroenlak P."/>
            <person name="Prachumwat A."/>
            <person name="Williams T.A."/>
            <person name="Bateman K.S."/>
            <person name="Itsathitphaisarn O."/>
            <person name="Sritunyalucksana K."/>
            <person name="Paszkiewicz K.H."/>
            <person name="Moore K.A."/>
            <person name="Stentiford G.D."/>
            <person name="Williams B.A."/>
        </authorList>
    </citation>
    <scope>NUCLEOTIDE SEQUENCE [LARGE SCALE GENOMIC DNA]</scope>
    <source>
        <strain evidence="2 3">TH1</strain>
    </source>
</reference>
<name>A0A1W0E8X0_9MICR</name>
<sequence length="125" mass="14948">MTNKFLSIKCIKFLYFMHFIIHGILFYLGLVILQLGIFSVIFGLIALVEYLYKMFKEMQRERLQQQRENYLLKNTEKSHLIEEKPITHEVVIGQELLTNENVKNILNERNNVNDNIIIDERIDVF</sequence>
<comment type="caution">
    <text evidence="2">The sequence shown here is derived from an EMBL/GenBank/DDBJ whole genome shotgun (WGS) entry which is preliminary data.</text>
</comment>
<dbReference type="VEuPathDB" id="MicrosporidiaDB:EHP00_464"/>
<dbReference type="AlphaFoldDB" id="A0A1W0E8X0"/>